<proteinExistence type="predicted"/>
<name>A0ACB7YYC4_9ERIC</name>
<dbReference type="EMBL" id="CM037153">
    <property type="protein sequence ID" value="KAH7858262.1"/>
    <property type="molecule type" value="Genomic_DNA"/>
</dbReference>
<protein>
    <submittedName>
        <fullName evidence="1">Uncharacterized protein</fullName>
    </submittedName>
</protein>
<reference evidence="1 2" key="1">
    <citation type="journal article" date="2021" name="Hortic Res">
        <title>High-quality reference genome and annotation aids understanding of berry development for evergreen blueberry (Vaccinium darrowii).</title>
        <authorList>
            <person name="Yu J."/>
            <person name="Hulse-Kemp A.M."/>
            <person name="Babiker E."/>
            <person name="Staton M."/>
        </authorList>
    </citation>
    <scope>NUCLEOTIDE SEQUENCE [LARGE SCALE GENOMIC DNA]</scope>
    <source>
        <strain evidence="2">cv. NJ 8807/NJ 8810</strain>
        <tissue evidence="1">Young leaf</tissue>
    </source>
</reference>
<accession>A0ACB7YYC4</accession>
<dbReference type="Proteomes" id="UP000828048">
    <property type="component" value="Chromosome 3"/>
</dbReference>
<evidence type="ECO:0000313" key="2">
    <source>
        <dbReference type="Proteomes" id="UP000828048"/>
    </source>
</evidence>
<organism evidence="1 2">
    <name type="scientific">Vaccinium darrowii</name>
    <dbReference type="NCBI Taxonomy" id="229202"/>
    <lineage>
        <taxon>Eukaryota</taxon>
        <taxon>Viridiplantae</taxon>
        <taxon>Streptophyta</taxon>
        <taxon>Embryophyta</taxon>
        <taxon>Tracheophyta</taxon>
        <taxon>Spermatophyta</taxon>
        <taxon>Magnoliopsida</taxon>
        <taxon>eudicotyledons</taxon>
        <taxon>Gunneridae</taxon>
        <taxon>Pentapetalae</taxon>
        <taxon>asterids</taxon>
        <taxon>Ericales</taxon>
        <taxon>Ericaceae</taxon>
        <taxon>Vaccinioideae</taxon>
        <taxon>Vaccinieae</taxon>
        <taxon>Vaccinium</taxon>
    </lineage>
</organism>
<gene>
    <name evidence="1" type="ORF">Vadar_021816</name>
</gene>
<evidence type="ECO:0000313" key="1">
    <source>
        <dbReference type="EMBL" id="KAH7858262.1"/>
    </source>
</evidence>
<comment type="caution">
    <text evidence="1">The sequence shown here is derived from an EMBL/GenBank/DDBJ whole genome shotgun (WGS) entry which is preliminary data.</text>
</comment>
<keyword evidence="2" id="KW-1185">Reference proteome</keyword>
<sequence>MTQLTVVNSKASVFGFRIEIGKVECGLHEVGFELPTEFLLNVEVMCSEIIVLGFAMAIQNVRRHRTLFVCKRRAVLWLGIGGRSESLCCFECQYN</sequence>